<evidence type="ECO:0000259" key="9">
    <source>
        <dbReference type="PROSITE" id="PS52004"/>
    </source>
</evidence>
<dbReference type="PANTHER" id="PTHR43775:SF7">
    <property type="entry name" value="FATTY ACID SYNTHASE"/>
    <property type="match status" value="1"/>
</dbReference>
<dbReference type="GO" id="GO:0004312">
    <property type="term" value="F:fatty acid synthase activity"/>
    <property type="evidence" value="ECO:0007669"/>
    <property type="project" value="TreeGrafter"/>
</dbReference>
<dbReference type="SMART" id="SM00825">
    <property type="entry name" value="PKS_KS"/>
    <property type="match status" value="1"/>
</dbReference>
<organism evidence="10 11">
    <name type="scientific">Ridgeia piscesae</name>
    <name type="common">Tubeworm</name>
    <dbReference type="NCBI Taxonomy" id="27915"/>
    <lineage>
        <taxon>Eukaryota</taxon>
        <taxon>Metazoa</taxon>
        <taxon>Spiralia</taxon>
        <taxon>Lophotrochozoa</taxon>
        <taxon>Annelida</taxon>
        <taxon>Polychaeta</taxon>
        <taxon>Sedentaria</taxon>
        <taxon>Canalipalpata</taxon>
        <taxon>Sabellida</taxon>
        <taxon>Siboglinidae</taxon>
        <taxon>Ridgeia</taxon>
    </lineage>
</organism>
<dbReference type="InterPro" id="IPR016039">
    <property type="entry name" value="Thiolase-like"/>
</dbReference>
<dbReference type="Proteomes" id="UP001209878">
    <property type="component" value="Unassembled WGS sequence"/>
</dbReference>
<dbReference type="PROSITE" id="PS52004">
    <property type="entry name" value="KS3_2"/>
    <property type="match status" value="1"/>
</dbReference>
<dbReference type="InterPro" id="IPR020841">
    <property type="entry name" value="PKS_Beta-ketoAc_synthase_dom"/>
</dbReference>
<dbReference type="Gene3D" id="3.40.47.10">
    <property type="match status" value="1"/>
</dbReference>
<proteinExistence type="predicted"/>
<keyword evidence="4" id="KW-0521">NADP</keyword>
<evidence type="ECO:0000313" key="11">
    <source>
        <dbReference type="Proteomes" id="UP001209878"/>
    </source>
</evidence>
<dbReference type="InterPro" id="IPR050091">
    <property type="entry name" value="PKS_NRPS_Biosynth_Enz"/>
</dbReference>
<reference evidence="10" key="1">
    <citation type="journal article" date="2023" name="Mol. Biol. Evol.">
        <title>Third-Generation Sequencing Reveals the Adaptive Role of the Epigenome in Three Deep-Sea Polychaetes.</title>
        <authorList>
            <person name="Perez M."/>
            <person name="Aroh O."/>
            <person name="Sun Y."/>
            <person name="Lan Y."/>
            <person name="Juniper S.K."/>
            <person name="Young C.R."/>
            <person name="Angers B."/>
            <person name="Qian P.Y."/>
        </authorList>
    </citation>
    <scope>NUCLEOTIDE SEQUENCE</scope>
    <source>
        <strain evidence="10">R07B-5</strain>
    </source>
</reference>
<dbReference type="GO" id="GO:0016491">
    <property type="term" value="F:oxidoreductase activity"/>
    <property type="evidence" value="ECO:0007669"/>
    <property type="project" value="UniProtKB-KW"/>
</dbReference>
<dbReference type="EMBL" id="JAODUO010000035">
    <property type="protein sequence ID" value="KAK2192291.1"/>
    <property type="molecule type" value="Genomic_DNA"/>
</dbReference>
<evidence type="ECO:0000256" key="6">
    <source>
        <dbReference type="ARBA" id="ARBA00023098"/>
    </source>
</evidence>
<protein>
    <recommendedName>
        <fullName evidence="9">Ketosynthase family 3 (KS3) domain-containing protein</fullName>
    </recommendedName>
</protein>
<feature type="domain" description="Ketosynthase family 3 (KS3)" evidence="9">
    <location>
        <begin position="13"/>
        <end position="183"/>
    </location>
</feature>
<keyword evidence="1" id="KW-0596">Phosphopantetheine</keyword>
<sequence length="183" mass="20268">MPARTPSEMRGSEDGVVITGISGRLPESENIEEFRRHLINGDDMVTDDDRRWTPGLNGLPTRSGKLKDLSKFDATFFGVHPKQANSMDPQLRMLLEVTYEAIVDAGVNPQDVRGTKTGVFIGCSASESHEVWTFDMEKIVGYEMTGCTRSMFANRLSFFFDFKGWSSSPLFGCVSSSIPVVQG</sequence>
<keyword evidence="8" id="KW-0511">Multifunctional enzyme</keyword>
<evidence type="ECO:0000256" key="1">
    <source>
        <dbReference type="ARBA" id="ARBA00022450"/>
    </source>
</evidence>
<evidence type="ECO:0000256" key="3">
    <source>
        <dbReference type="ARBA" id="ARBA00022832"/>
    </source>
</evidence>
<evidence type="ECO:0000256" key="8">
    <source>
        <dbReference type="ARBA" id="ARBA00023268"/>
    </source>
</evidence>
<accession>A0AAD9PD24</accession>
<dbReference type="GO" id="GO:0006633">
    <property type="term" value="P:fatty acid biosynthetic process"/>
    <property type="evidence" value="ECO:0007669"/>
    <property type="project" value="UniProtKB-KW"/>
</dbReference>
<evidence type="ECO:0000256" key="2">
    <source>
        <dbReference type="ARBA" id="ARBA00022516"/>
    </source>
</evidence>
<keyword evidence="5" id="KW-0560">Oxidoreductase</keyword>
<dbReference type="PANTHER" id="PTHR43775">
    <property type="entry name" value="FATTY ACID SYNTHASE"/>
    <property type="match status" value="1"/>
</dbReference>
<keyword evidence="7" id="KW-0275">Fatty acid biosynthesis</keyword>
<name>A0AAD9PD24_RIDPI</name>
<evidence type="ECO:0000256" key="4">
    <source>
        <dbReference type="ARBA" id="ARBA00022857"/>
    </source>
</evidence>
<keyword evidence="11" id="KW-1185">Reference proteome</keyword>
<keyword evidence="6" id="KW-0443">Lipid metabolism</keyword>
<dbReference type="InterPro" id="IPR014030">
    <property type="entry name" value="Ketoacyl_synth_N"/>
</dbReference>
<dbReference type="AlphaFoldDB" id="A0AAD9PD24"/>
<comment type="caution">
    <text evidence="10">The sequence shown here is derived from an EMBL/GenBank/DDBJ whole genome shotgun (WGS) entry which is preliminary data.</text>
</comment>
<evidence type="ECO:0000313" key="10">
    <source>
        <dbReference type="EMBL" id="KAK2192291.1"/>
    </source>
</evidence>
<dbReference type="CDD" id="cd00833">
    <property type="entry name" value="PKS"/>
    <property type="match status" value="1"/>
</dbReference>
<evidence type="ECO:0000256" key="5">
    <source>
        <dbReference type="ARBA" id="ARBA00023002"/>
    </source>
</evidence>
<keyword evidence="3" id="KW-0276">Fatty acid metabolism</keyword>
<dbReference type="Pfam" id="PF00109">
    <property type="entry name" value="ketoacyl-synt"/>
    <property type="match status" value="1"/>
</dbReference>
<dbReference type="SUPFAM" id="SSF53901">
    <property type="entry name" value="Thiolase-like"/>
    <property type="match status" value="1"/>
</dbReference>
<gene>
    <name evidence="10" type="ORF">NP493_35g05036</name>
</gene>
<keyword evidence="2" id="KW-0444">Lipid biosynthesis</keyword>
<evidence type="ECO:0000256" key="7">
    <source>
        <dbReference type="ARBA" id="ARBA00023160"/>
    </source>
</evidence>